<dbReference type="SUPFAM" id="SSF63411">
    <property type="entry name" value="LuxS/MPP-like metallohydrolase"/>
    <property type="match status" value="2"/>
</dbReference>
<dbReference type="Pfam" id="PF05193">
    <property type="entry name" value="Peptidase_M16_C"/>
    <property type="match status" value="1"/>
</dbReference>
<dbReference type="Pfam" id="PF00675">
    <property type="entry name" value="Peptidase_M16"/>
    <property type="match status" value="1"/>
</dbReference>
<sequence>MAKTITGKQVGDSYYQVEHPSGLTVLLYPKEHCSTTYAIFGTRYGSIDNCFQRSDEAGPESVPEGIAHYLEHKLFESEEGDAFERFSKTGASANAFTSFESTCYLFSTTDQVYQSLEILLDFVQSPYFTEETVRKEQGIIGQEIKMYDDDPQWRVMFNYLKAMYHSHPIREDIAGTVESIAKITPELLYRCYNTFYNLGNMVLAIAGNFQVDKALAVCDKMLKPAAPVTVQRVFPQERDTIVQPVVEERLSVASPLFQFGFKEPGADQPRSEKDVAATEVLLETLASDASPLFRQLLDQGLVNESSFSYEYFEGNGYATVMFSGESKDPQAVAQAILEEVERFQREGIPAEAFERSKRALYGELVAALNSTGSIANGLVNMHLKGRELFTYIDSLASLRLEDGEERLRKVFQRERSVLSVILPH</sequence>
<organism evidence="3 4">
    <name type="scientific">Candidatus Acutalibacter ornithocaccae</name>
    <dbReference type="NCBI Taxonomy" id="2838416"/>
    <lineage>
        <taxon>Bacteria</taxon>
        <taxon>Bacillati</taxon>
        <taxon>Bacillota</taxon>
        <taxon>Clostridia</taxon>
        <taxon>Eubacteriales</taxon>
        <taxon>Acutalibacteraceae</taxon>
        <taxon>Acutalibacter</taxon>
    </lineage>
</organism>
<dbReference type="GO" id="GO:0046872">
    <property type="term" value="F:metal ion binding"/>
    <property type="evidence" value="ECO:0007669"/>
    <property type="project" value="InterPro"/>
</dbReference>
<proteinExistence type="predicted"/>
<accession>A0A9D2LWH7</accession>
<dbReference type="EMBL" id="DWXZ01000006">
    <property type="protein sequence ID" value="HJB36519.1"/>
    <property type="molecule type" value="Genomic_DNA"/>
</dbReference>
<comment type="caution">
    <text evidence="3">The sequence shown here is derived from an EMBL/GenBank/DDBJ whole genome shotgun (WGS) entry which is preliminary data.</text>
</comment>
<dbReference type="PANTHER" id="PTHR11851">
    <property type="entry name" value="METALLOPROTEASE"/>
    <property type="match status" value="1"/>
</dbReference>
<feature type="domain" description="Peptidase M16 N-terminal" evidence="1">
    <location>
        <begin position="64"/>
        <end position="176"/>
    </location>
</feature>
<dbReference type="Proteomes" id="UP000824214">
    <property type="component" value="Unassembled WGS sequence"/>
</dbReference>
<evidence type="ECO:0000259" key="2">
    <source>
        <dbReference type="Pfam" id="PF05193"/>
    </source>
</evidence>
<protein>
    <submittedName>
        <fullName evidence="3">Insulinase family protein</fullName>
    </submittedName>
</protein>
<reference evidence="3" key="2">
    <citation type="submission" date="2021-04" db="EMBL/GenBank/DDBJ databases">
        <authorList>
            <person name="Gilroy R."/>
        </authorList>
    </citation>
    <scope>NUCLEOTIDE SEQUENCE</scope>
    <source>
        <strain evidence="3">ChiBcolR8-3208</strain>
    </source>
</reference>
<reference evidence="3" key="1">
    <citation type="journal article" date="2021" name="PeerJ">
        <title>Extensive microbial diversity within the chicken gut microbiome revealed by metagenomics and culture.</title>
        <authorList>
            <person name="Gilroy R."/>
            <person name="Ravi A."/>
            <person name="Getino M."/>
            <person name="Pursley I."/>
            <person name="Horton D.L."/>
            <person name="Alikhan N.F."/>
            <person name="Baker D."/>
            <person name="Gharbi K."/>
            <person name="Hall N."/>
            <person name="Watson M."/>
            <person name="Adriaenssens E.M."/>
            <person name="Foster-Nyarko E."/>
            <person name="Jarju S."/>
            <person name="Secka A."/>
            <person name="Antonio M."/>
            <person name="Oren A."/>
            <person name="Chaudhuri R.R."/>
            <person name="La Ragione R."/>
            <person name="Hildebrand F."/>
            <person name="Pallen M.J."/>
        </authorList>
    </citation>
    <scope>NUCLEOTIDE SEQUENCE</scope>
    <source>
        <strain evidence="3">ChiBcolR8-3208</strain>
    </source>
</reference>
<feature type="domain" description="Peptidase M16 C-terminal" evidence="2">
    <location>
        <begin position="182"/>
        <end position="360"/>
    </location>
</feature>
<dbReference type="AlphaFoldDB" id="A0A9D2LWH7"/>
<dbReference type="InterPro" id="IPR050361">
    <property type="entry name" value="MPP/UQCRC_Complex"/>
</dbReference>
<dbReference type="PANTHER" id="PTHR11851:SF134">
    <property type="entry name" value="ZINC-DEPENDENT PROTEASE"/>
    <property type="match status" value="1"/>
</dbReference>
<evidence type="ECO:0000313" key="4">
    <source>
        <dbReference type="Proteomes" id="UP000824214"/>
    </source>
</evidence>
<dbReference type="InterPro" id="IPR007863">
    <property type="entry name" value="Peptidase_M16_C"/>
</dbReference>
<dbReference type="InterPro" id="IPR011249">
    <property type="entry name" value="Metalloenz_LuxS/M16"/>
</dbReference>
<name>A0A9D2LWH7_9FIRM</name>
<dbReference type="InterPro" id="IPR011765">
    <property type="entry name" value="Pept_M16_N"/>
</dbReference>
<gene>
    <name evidence="3" type="ORF">H9942_00440</name>
</gene>
<dbReference type="NCBIfam" id="NF047421">
    <property type="entry name" value="YfmH_fam"/>
    <property type="match status" value="1"/>
</dbReference>
<evidence type="ECO:0000313" key="3">
    <source>
        <dbReference type="EMBL" id="HJB36519.1"/>
    </source>
</evidence>
<evidence type="ECO:0000259" key="1">
    <source>
        <dbReference type="Pfam" id="PF00675"/>
    </source>
</evidence>
<dbReference type="Gene3D" id="3.30.830.10">
    <property type="entry name" value="Metalloenzyme, LuxS/M16 peptidase-like"/>
    <property type="match status" value="2"/>
</dbReference>